<dbReference type="AlphaFoldDB" id="A0A7C3RLI2"/>
<evidence type="ECO:0000259" key="1">
    <source>
        <dbReference type="PROSITE" id="PS51154"/>
    </source>
</evidence>
<dbReference type="PANTHER" id="PTHR11106:SF111">
    <property type="entry name" value="MACRO DOMAIN-CONTAINING PROTEIN"/>
    <property type="match status" value="1"/>
</dbReference>
<dbReference type="EMBL" id="DTIN01000011">
    <property type="protein sequence ID" value="HFX13176.1"/>
    <property type="molecule type" value="Genomic_DNA"/>
</dbReference>
<proteinExistence type="predicted"/>
<name>A0A7C3RLI2_DICTH</name>
<organism evidence="2">
    <name type="scientific">Dictyoglomus thermophilum</name>
    <dbReference type="NCBI Taxonomy" id="14"/>
    <lineage>
        <taxon>Bacteria</taxon>
        <taxon>Pseudomonadati</taxon>
        <taxon>Dictyoglomota</taxon>
        <taxon>Dictyoglomia</taxon>
        <taxon>Dictyoglomales</taxon>
        <taxon>Dictyoglomaceae</taxon>
        <taxon>Dictyoglomus</taxon>
    </lineage>
</organism>
<dbReference type="InterPro" id="IPR002589">
    <property type="entry name" value="Macro_dom"/>
</dbReference>
<reference evidence="2" key="1">
    <citation type="journal article" date="2020" name="mSystems">
        <title>Genome- and Community-Level Interaction Insights into Carbon Utilization and Element Cycling Functions of Hydrothermarchaeota in Hydrothermal Sediment.</title>
        <authorList>
            <person name="Zhou Z."/>
            <person name="Liu Y."/>
            <person name="Xu W."/>
            <person name="Pan J."/>
            <person name="Luo Z.H."/>
            <person name="Li M."/>
        </authorList>
    </citation>
    <scope>NUCLEOTIDE SEQUENCE [LARGE SCALE GENOMIC DNA]</scope>
    <source>
        <strain evidence="2">SpSt-81</strain>
    </source>
</reference>
<dbReference type="PROSITE" id="PS51154">
    <property type="entry name" value="MACRO"/>
    <property type="match status" value="1"/>
</dbReference>
<sequence>MEILFEKDINDVKLKVVKGDITQENLDAIVNPANSYLKHGGGVAGAIVKAGGETIQRESDEYVSKYGPLPVGSAMVTSGGSLKTKYVIHTVGPRWGEGNEQEKLRKAVRSVLEIAKERGIKSISIPAISCGIFGFPPELGTKIIVNTVLDFIKHNPNVFDEIHFIGIDNEIPNLFIKALKEENL</sequence>
<accession>A0A7C3RLI2</accession>
<dbReference type="SMART" id="SM00506">
    <property type="entry name" value="A1pp"/>
    <property type="match status" value="1"/>
</dbReference>
<comment type="caution">
    <text evidence="2">The sequence shown here is derived from an EMBL/GenBank/DDBJ whole genome shotgun (WGS) entry which is preliminary data.</text>
</comment>
<protein>
    <submittedName>
        <fullName evidence="2">Macro domain-containing protein</fullName>
    </submittedName>
</protein>
<dbReference type="CDD" id="cd02907">
    <property type="entry name" value="Macro_Af1521_BAL-like"/>
    <property type="match status" value="1"/>
</dbReference>
<dbReference type="Pfam" id="PF01661">
    <property type="entry name" value="Macro"/>
    <property type="match status" value="1"/>
</dbReference>
<feature type="domain" description="Macro" evidence="1">
    <location>
        <begin position="1"/>
        <end position="183"/>
    </location>
</feature>
<gene>
    <name evidence="2" type="ORF">ENW00_03330</name>
</gene>
<evidence type="ECO:0000313" key="2">
    <source>
        <dbReference type="EMBL" id="HFX13176.1"/>
    </source>
</evidence>
<dbReference type="SUPFAM" id="SSF52949">
    <property type="entry name" value="Macro domain-like"/>
    <property type="match status" value="1"/>
</dbReference>
<dbReference type="Gene3D" id="3.40.220.10">
    <property type="entry name" value="Leucine Aminopeptidase, subunit E, domain 1"/>
    <property type="match status" value="1"/>
</dbReference>
<dbReference type="PANTHER" id="PTHR11106">
    <property type="entry name" value="GANGLIOSIDE INDUCED DIFFERENTIATION ASSOCIATED PROTEIN 2-RELATED"/>
    <property type="match status" value="1"/>
</dbReference>
<dbReference type="InterPro" id="IPR043472">
    <property type="entry name" value="Macro_dom-like"/>
</dbReference>